<organism evidence="1 2">
    <name type="scientific">Boeremia exigua</name>
    <dbReference type="NCBI Taxonomy" id="749465"/>
    <lineage>
        <taxon>Eukaryota</taxon>
        <taxon>Fungi</taxon>
        <taxon>Dikarya</taxon>
        <taxon>Ascomycota</taxon>
        <taxon>Pezizomycotina</taxon>
        <taxon>Dothideomycetes</taxon>
        <taxon>Pleosporomycetidae</taxon>
        <taxon>Pleosporales</taxon>
        <taxon>Pleosporineae</taxon>
        <taxon>Didymellaceae</taxon>
        <taxon>Boeremia</taxon>
    </lineage>
</organism>
<keyword evidence="2" id="KW-1185">Reference proteome</keyword>
<proteinExistence type="predicted"/>
<protein>
    <submittedName>
        <fullName evidence="1">Uncharacterized protein</fullName>
    </submittedName>
</protein>
<reference evidence="1" key="1">
    <citation type="submission" date="2022-11" db="EMBL/GenBank/DDBJ databases">
        <title>Genome Sequence of Boeremia exigua.</title>
        <authorList>
            <person name="Buettner E."/>
        </authorList>
    </citation>
    <scope>NUCLEOTIDE SEQUENCE</scope>
    <source>
        <strain evidence="1">CU02</strain>
    </source>
</reference>
<dbReference type="Proteomes" id="UP001153331">
    <property type="component" value="Unassembled WGS sequence"/>
</dbReference>
<accession>A0ACC2I6H7</accession>
<evidence type="ECO:0000313" key="2">
    <source>
        <dbReference type="Proteomes" id="UP001153331"/>
    </source>
</evidence>
<name>A0ACC2I6H7_9PLEO</name>
<sequence>MDTKNLFTDEVIEMPTEIEFGGTQFLLSWPEQFDIPELGGATFLTVFEFTEKGPVQRKWVENIVAEYCELDDVFQPDFLKAVLFYHIGEERLIITEDAVAFLHEQGAVTITTRQAVGNERRICPGPYHYLPGSLRSVWRLYEDTHDAFLQATILDRSGEPYKIQTAGPTPQTLKIAVPTRIQGKDSSSCAPGQFLRGWRIAVKDNFQIQHLRTSACNRAYYELYPPAQKTAACIQRLYQIGATVVGTTKLASFAATEEPMECIDWPAPSNPRADGYQSPAGSSSGSGAAIAAYAWLDITVGSDTSGSGRRPGHWNGCFAMRPSHGYLSHEGLLKSFPRFDVPTLFGRELQKCRKFVAAWYGELLPEQLHIDSSPVSVVYATDYMKVIGDGKQLDLIKAFVGDLEVILGIKHKQVSFEEAWEANPPSEANGESLSVYMKDVSRNSFFYEDYHNFDTFRSDYRNRFMRDAYISPPVRWQWELSSHITVEAHAEAMHRLEVYKNWFNEFIMGLRNETTLVLIPIEKIAPRYRDEMPTSHFNPVGVPNLFLSPILKAPELTVPIGEMSFNSKVSGNEERLPVAVSIIGPPGQDLYLIDLIAKVLRASGRPNCVLPDRVLSDRNVEVHRMAHSTLAPDNAQEGRPASTRSRSGSTQYSAPEHDRYTASISTYAKQRSASLYVGVHYSRLASFLRRPYENPSRHSPSYRPTPSSDFATLYRIHSDGRLQLIELASPLHLGQYTESNVNNILFMRGQPCPQWLVHAGVACRIDPEFFSRNLDFLSSRMYFAQPSLVSTSQNVIQFTYMTIGERSGHFGDHNRLDVDDLRHSAKQDMLEYFNDLAKRVDRSASRSESMVRAYHVLDRKHFAIEQQVSICFQQLDKGWTVVVWLDTGKPLSPDQPGPWSKALKENQRTRSETFLPWIQSHPFAALDAASLSIAPDRRPKQEMEQSASLLHLDYGKTLDKHIMSQDPFYALHELLKSFAYSEAQFLNVIDSKINEDIAKEFTPDHNISPANMIYFQGLLDRHAERLLGNIATIEARDESAWPQPSDEKMIKKTAAQAQALLKDYKGLLKRTETLSNTCKARLQILMSRAGIVESNKAIEQAKVVTKLTRLAFVFIPLSFVSSFFGMNLTPLIEPPGLSLWLFFAVSVPVVALLLLSMYCDFGHVAKDFRSGGIQRKKNVMDKLGELD</sequence>
<gene>
    <name evidence="1" type="ORF">OPT61_g6474</name>
</gene>
<comment type="caution">
    <text evidence="1">The sequence shown here is derived from an EMBL/GenBank/DDBJ whole genome shotgun (WGS) entry which is preliminary data.</text>
</comment>
<dbReference type="EMBL" id="JAPHNI010000468">
    <property type="protein sequence ID" value="KAJ8110763.1"/>
    <property type="molecule type" value="Genomic_DNA"/>
</dbReference>
<evidence type="ECO:0000313" key="1">
    <source>
        <dbReference type="EMBL" id="KAJ8110763.1"/>
    </source>
</evidence>